<name>A0A1G4GBD3_9BACT</name>
<evidence type="ECO:0000256" key="5">
    <source>
        <dbReference type="ARBA" id="ARBA00023080"/>
    </source>
</evidence>
<comment type="catalytic activity">
    <reaction evidence="9">
        <text>UTP + H2O = UMP + diphosphate + H(+)</text>
        <dbReference type="Rhea" id="RHEA:29395"/>
        <dbReference type="ChEBI" id="CHEBI:15377"/>
        <dbReference type="ChEBI" id="CHEBI:15378"/>
        <dbReference type="ChEBI" id="CHEBI:33019"/>
        <dbReference type="ChEBI" id="CHEBI:46398"/>
        <dbReference type="ChEBI" id="CHEBI:57865"/>
        <dbReference type="EC" id="3.6.1.9"/>
    </reaction>
</comment>
<dbReference type="STRING" id="1642646.ING2E5A_3056"/>
<feature type="active site" description="Proton acceptor" evidence="9">
    <location>
        <position position="75"/>
    </location>
</feature>
<accession>A0A1G4GBD3</accession>
<evidence type="ECO:0000313" key="11">
    <source>
        <dbReference type="Proteomes" id="UP000178485"/>
    </source>
</evidence>
<evidence type="ECO:0000256" key="7">
    <source>
        <dbReference type="ARBA" id="ARBA00053369"/>
    </source>
</evidence>
<keyword evidence="4 9" id="KW-0378">Hydrolase</keyword>
<proteinExistence type="inferred from homology"/>
<keyword evidence="5 9" id="KW-0546">Nucleotide metabolism</keyword>
<dbReference type="Proteomes" id="UP000178485">
    <property type="component" value="Chromosome i"/>
</dbReference>
<comment type="catalytic activity">
    <reaction evidence="9">
        <text>dTTP + H2O = dTMP + diphosphate + H(+)</text>
        <dbReference type="Rhea" id="RHEA:28534"/>
        <dbReference type="ChEBI" id="CHEBI:15377"/>
        <dbReference type="ChEBI" id="CHEBI:15378"/>
        <dbReference type="ChEBI" id="CHEBI:33019"/>
        <dbReference type="ChEBI" id="CHEBI:37568"/>
        <dbReference type="ChEBI" id="CHEBI:63528"/>
        <dbReference type="EC" id="3.6.1.9"/>
    </reaction>
</comment>
<dbReference type="SUPFAM" id="SSF52972">
    <property type="entry name" value="ITPase-like"/>
    <property type="match status" value="1"/>
</dbReference>
<dbReference type="InterPro" id="IPR003697">
    <property type="entry name" value="Maf-like"/>
</dbReference>
<dbReference type="Pfam" id="PF02545">
    <property type="entry name" value="Maf"/>
    <property type="match status" value="1"/>
</dbReference>
<dbReference type="Gene3D" id="3.90.950.10">
    <property type="match status" value="1"/>
</dbReference>
<feature type="site" description="Important for substrate specificity" evidence="9">
    <location>
        <position position="158"/>
    </location>
</feature>
<dbReference type="PANTHER" id="PTHR43213">
    <property type="entry name" value="BIFUNCTIONAL DTTP/UTP PYROPHOSPHATASE/METHYLTRANSFERASE PROTEIN-RELATED"/>
    <property type="match status" value="1"/>
</dbReference>
<dbReference type="KEGG" id="pmuc:ING2E5A_3056"/>
<dbReference type="GO" id="GO:0005737">
    <property type="term" value="C:cytoplasm"/>
    <property type="evidence" value="ECO:0007669"/>
    <property type="project" value="UniProtKB-SubCell"/>
</dbReference>
<dbReference type="EMBL" id="LT608328">
    <property type="protein sequence ID" value="SCM59847.1"/>
    <property type="molecule type" value="Genomic_DNA"/>
</dbReference>
<dbReference type="EC" id="3.6.1.9" evidence="9"/>
<feature type="site" description="Important for substrate specificity" evidence="9">
    <location>
        <position position="76"/>
    </location>
</feature>
<evidence type="ECO:0000256" key="2">
    <source>
        <dbReference type="ARBA" id="ARBA00004496"/>
    </source>
</evidence>
<dbReference type="PANTHER" id="PTHR43213:SF5">
    <property type="entry name" value="BIFUNCTIONAL DTTP_UTP PYROPHOSPHATASE_METHYLTRANSFERASE PROTEIN-RELATED"/>
    <property type="match status" value="1"/>
</dbReference>
<keyword evidence="11" id="KW-1185">Reference proteome</keyword>
<feature type="site" description="Important for substrate specificity" evidence="9">
    <location>
        <position position="16"/>
    </location>
</feature>
<evidence type="ECO:0000256" key="1">
    <source>
        <dbReference type="ARBA" id="ARBA00001968"/>
    </source>
</evidence>
<comment type="function">
    <text evidence="9">Nucleoside triphosphate pyrophosphatase that hydrolyzes dTTP and UTP. May have a dual role in cell division arrest and in preventing the incorporation of modified nucleotides into cellular nucleic acids.</text>
</comment>
<comment type="subcellular location">
    <subcellularLocation>
        <location evidence="2 9">Cytoplasm</location>
    </subcellularLocation>
</comment>
<dbReference type="NCBIfam" id="TIGR00172">
    <property type="entry name" value="maf"/>
    <property type="match status" value="1"/>
</dbReference>
<evidence type="ECO:0000256" key="8">
    <source>
        <dbReference type="ARBA" id="ARBA00060749"/>
    </source>
</evidence>
<comment type="function">
    <text evidence="7">Nucleoside triphosphate pyrophosphatase that hydrolyzes 7-methyl-GTP (m(7)GTP). May have a dual role in cell division arrest and in preventing the incorporation of modified nucleotides into cellular nucleic acids.</text>
</comment>
<comment type="cofactor">
    <cofactor evidence="1 9">
        <name>a divalent metal cation</name>
        <dbReference type="ChEBI" id="CHEBI:60240"/>
    </cofactor>
</comment>
<dbReference type="InterPro" id="IPR029001">
    <property type="entry name" value="ITPase-like_fam"/>
</dbReference>
<dbReference type="GO" id="GO:0036218">
    <property type="term" value="F:dTTP diphosphatase activity"/>
    <property type="evidence" value="ECO:0007669"/>
    <property type="project" value="RHEA"/>
</dbReference>
<organism evidence="10 11">
    <name type="scientific">Petrimonas mucosa</name>
    <dbReference type="NCBI Taxonomy" id="1642646"/>
    <lineage>
        <taxon>Bacteria</taxon>
        <taxon>Pseudomonadati</taxon>
        <taxon>Bacteroidota</taxon>
        <taxon>Bacteroidia</taxon>
        <taxon>Bacteroidales</taxon>
        <taxon>Dysgonomonadaceae</taxon>
        <taxon>Petrimonas</taxon>
    </lineage>
</organism>
<dbReference type="GO" id="GO:0009117">
    <property type="term" value="P:nucleotide metabolic process"/>
    <property type="evidence" value="ECO:0007669"/>
    <property type="project" value="UniProtKB-KW"/>
</dbReference>
<evidence type="ECO:0000256" key="6">
    <source>
        <dbReference type="ARBA" id="ARBA00050213"/>
    </source>
</evidence>
<protein>
    <recommendedName>
        <fullName evidence="9">dTTP/UTP pyrophosphatase</fullName>
        <shortName evidence="9">dTTPase/UTPase</shortName>
        <ecNumber evidence="9">3.6.1.9</ecNumber>
    </recommendedName>
    <alternativeName>
        <fullName evidence="9">Nucleoside triphosphate pyrophosphatase</fullName>
    </alternativeName>
    <alternativeName>
        <fullName evidence="9">Nucleotide pyrophosphatase</fullName>
        <shortName evidence="9">Nucleotide PPase</shortName>
    </alternativeName>
</protein>
<dbReference type="AlphaFoldDB" id="A0A1G4GBD3"/>
<dbReference type="PIRSF" id="PIRSF006305">
    <property type="entry name" value="Maf"/>
    <property type="match status" value="1"/>
</dbReference>
<evidence type="ECO:0000313" key="10">
    <source>
        <dbReference type="EMBL" id="SCM59847.1"/>
    </source>
</evidence>
<keyword evidence="3 9" id="KW-0963">Cytoplasm</keyword>
<comment type="catalytic activity">
    <reaction evidence="6">
        <text>N(7)-methyl-GTP + H2O = N(7)-methyl-GMP + diphosphate + H(+)</text>
        <dbReference type="Rhea" id="RHEA:58744"/>
        <dbReference type="ChEBI" id="CHEBI:15377"/>
        <dbReference type="ChEBI" id="CHEBI:15378"/>
        <dbReference type="ChEBI" id="CHEBI:33019"/>
        <dbReference type="ChEBI" id="CHEBI:58285"/>
        <dbReference type="ChEBI" id="CHEBI:87133"/>
    </reaction>
</comment>
<comment type="similarity">
    <text evidence="8">Belongs to the Maf family. YceF subfamily.</text>
</comment>
<dbReference type="HAMAP" id="MF_00528">
    <property type="entry name" value="Maf"/>
    <property type="match status" value="1"/>
</dbReference>
<comment type="caution">
    <text evidence="9">Lacks conserved residue(s) required for the propagation of feature annotation.</text>
</comment>
<evidence type="ECO:0000256" key="4">
    <source>
        <dbReference type="ARBA" id="ARBA00022801"/>
    </source>
</evidence>
<evidence type="ECO:0000256" key="9">
    <source>
        <dbReference type="HAMAP-Rule" id="MF_00528"/>
    </source>
</evidence>
<dbReference type="FunFam" id="3.90.950.10:FF:000005">
    <property type="entry name" value="7-methyl-GTP pyrophosphatase"/>
    <property type="match status" value="1"/>
</dbReference>
<reference evidence="10 11" key="1">
    <citation type="submission" date="2016-08" db="EMBL/GenBank/DDBJ databases">
        <authorList>
            <person name="Seilhamer J.J."/>
        </authorList>
    </citation>
    <scope>NUCLEOTIDE SEQUENCE [LARGE SCALE GENOMIC DNA]</scope>
    <source>
        <strain evidence="10">ING2-E5A</strain>
    </source>
</reference>
<dbReference type="CDD" id="cd00555">
    <property type="entry name" value="Maf"/>
    <property type="match status" value="1"/>
</dbReference>
<comment type="similarity">
    <text evidence="9">Belongs to the Maf family. YhdE subfamily.</text>
</comment>
<dbReference type="GO" id="GO:0036221">
    <property type="term" value="F:UTP diphosphatase activity"/>
    <property type="evidence" value="ECO:0007669"/>
    <property type="project" value="RHEA"/>
</dbReference>
<sequence>MSIANYRLILASNSPRRKELLSGIDIGYEVRTLPDIDESYGDDLSPEQVAEFLAGKKASAYMSQLKEDELLITADTIVLLDGKVYGKPTDNAGAKEMLRELSGQTHRVITGVCLTSLTKQVTFSEVTRVTFADLSEEEIAYYVEKYSPMDKAGAYGVQEWIGYVAVKKIEGSYFNVMGLPIHRLYEELKSGFGYRVTE</sequence>
<evidence type="ECO:0000256" key="3">
    <source>
        <dbReference type="ARBA" id="ARBA00022490"/>
    </source>
</evidence>
<dbReference type="RefSeq" id="WP_071138062.1">
    <property type="nucleotide sequence ID" value="NZ_LT608328.1"/>
</dbReference>
<gene>
    <name evidence="10" type="ORF">ING2E5A_3056</name>
</gene>